<feature type="region of interest" description="Disordered" evidence="1">
    <location>
        <begin position="116"/>
        <end position="142"/>
    </location>
</feature>
<name>A5ALW0_VITVI</name>
<sequence>MSSCEGDIQSANPPADPKPDRPAIAKTPEPNKKTEEEPGDQHDHCRLEEHGLRLRELLDLIEVKDGSRKRDGVANPGVHQPTVRRSFPEQTAGASGSVEDITGVATAQSSVVAEGVAGTRPNRAHPALFGRGESFKERARNF</sequence>
<evidence type="ECO:0000313" key="2">
    <source>
        <dbReference type="EMBL" id="CAN64696.1"/>
    </source>
</evidence>
<dbReference type="AlphaFoldDB" id="A5ALW0"/>
<dbReference type="EMBL" id="AM429755">
    <property type="protein sequence ID" value="CAN64696.1"/>
    <property type="molecule type" value="Genomic_DNA"/>
</dbReference>
<feature type="region of interest" description="Disordered" evidence="1">
    <location>
        <begin position="65"/>
        <end position="97"/>
    </location>
</feature>
<gene>
    <name evidence="2" type="ORF">VITISV_000805</name>
</gene>
<accession>A5ALW0</accession>
<feature type="compositionally biased region" description="Basic and acidic residues" evidence="1">
    <location>
        <begin position="133"/>
        <end position="142"/>
    </location>
</feature>
<proteinExistence type="predicted"/>
<reference evidence="2" key="1">
    <citation type="journal article" date="2007" name="PLoS ONE">
        <title>The first genome sequence of an elite grapevine cultivar (Pinot noir Vitis vinifera L.): coping with a highly heterozygous genome.</title>
        <authorList>
            <person name="Velasco R."/>
            <person name="Zharkikh A."/>
            <person name="Troggio M."/>
            <person name="Cartwright D.A."/>
            <person name="Cestaro A."/>
            <person name="Pruss D."/>
            <person name="Pindo M."/>
            <person name="FitzGerald L.M."/>
            <person name="Vezzulli S."/>
            <person name="Reid J."/>
            <person name="Malacarne G."/>
            <person name="Iliev D."/>
            <person name="Coppola G."/>
            <person name="Wardell B."/>
            <person name="Micheletti D."/>
            <person name="Macalma T."/>
            <person name="Facci M."/>
            <person name="Mitchell J.T."/>
            <person name="Perazzolli M."/>
            <person name="Eldredge G."/>
            <person name="Gatto P."/>
            <person name="Oyzerski R."/>
            <person name="Moretto M."/>
            <person name="Gutin N."/>
            <person name="Stefanini M."/>
            <person name="Chen Y."/>
            <person name="Segala C."/>
            <person name="Davenport C."/>
            <person name="Dematte L."/>
            <person name="Mraz A."/>
            <person name="Battilana J."/>
            <person name="Stormo K."/>
            <person name="Costa F."/>
            <person name="Tao Q."/>
            <person name="Si-Ammour A."/>
            <person name="Harkins T."/>
            <person name="Lackey A."/>
            <person name="Perbost C."/>
            <person name="Taillon B."/>
            <person name="Stella A."/>
            <person name="Solovyev V."/>
            <person name="Fawcett J.A."/>
            <person name="Sterck L."/>
            <person name="Vandepoele K."/>
            <person name="Grando S.M."/>
            <person name="Toppo S."/>
            <person name="Moser C."/>
            <person name="Lanchbury J."/>
            <person name="Bogden R."/>
            <person name="Skolnick M."/>
            <person name="Sgaramella V."/>
            <person name="Bhatnagar S.K."/>
            <person name="Fontana P."/>
            <person name="Gutin A."/>
            <person name="Van de Peer Y."/>
            <person name="Salamini F."/>
            <person name="Viola R."/>
        </authorList>
    </citation>
    <scope>NUCLEOTIDE SEQUENCE</scope>
</reference>
<feature type="region of interest" description="Disordered" evidence="1">
    <location>
        <begin position="1"/>
        <end position="46"/>
    </location>
</feature>
<feature type="compositionally biased region" description="Basic and acidic residues" evidence="1">
    <location>
        <begin position="17"/>
        <end position="46"/>
    </location>
</feature>
<evidence type="ECO:0000256" key="1">
    <source>
        <dbReference type="SAM" id="MobiDB-lite"/>
    </source>
</evidence>
<protein>
    <submittedName>
        <fullName evidence="2">Uncharacterized protein</fullName>
    </submittedName>
</protein>
<organism evidence="2">
    <name type="scientific">Vitis vinifera</name>
    <name type="common">Grape</name>
    <dbReference type="NCBI Taxonomy" id="29760"/>
    <lineage>
        <taxon>Eukaryota</taxon>
        <taxon>Viridiplantae</taxon>
        <taxon>Streptophyta</taxon>
        <taxon>Embryophyta</taxon>
        <taxon>Tracheophyta</taxon>
        <taxon>Spermatophyta</taxon>
        <taxon>Magnoliopsida</taxon>
        <taxon>eudicotyledons</taxon>
        <taxon>Gunneridae</taxon>
        <taxon>Pentapetalae</taxon>
        <taxon>rosids</taxon>
        <taxon>Vitales</taxon>
        <taxon>Vitaceae</taxon>
        <taxon>Viteae</taxon>
        <taxon>Vitis</taxon>
    </lineage>
</organism>